<dbReference type="EMBL" id="ADLV01000002">
    <property type="protein sequence ID" value="EGK01927.1"/>
    <property type="molecule type" value="Genomic_DNA"/>
</dbReference>
<comment type="caution">
    <text evidence="2">The sequence shown here is derived from an EMBL/GenBank/DDBJ whole genome shotgun (WGS) entry which is preliminary data.</text>
</comment>
<dbReference type="InterPro" id="IPR001173">
    <property type="entry name" value="Glyco_trans_2-like"/>
</dbReference>
<dbReference type="PANTHER" id="PTHR43179">
    <property type="entry name" value="RHAMNOSYLTRANSFERASE WBBL"/>
    <property type="match status" value="1"/>
</dbReference>
<dbReference type="Proteomes" id="UP000004913">
    <property type="component" value="Unassembled WGS sequence"/>
</dbReference>
<dbReference type="SUPFAM" id="SSF53448">
    <property type="entry name" value="Nucleotide-diphospho-sugar transferases"/>
    <property type="match status" value="1"/>
</dbReference>
<dbReference type="CDD" id="cd04186">
    <property type="entry name" value="GT_2_like_c"/>
    <property type="match status" value="1"/>
</dbReference>
<dbReference type="eggNOG" id="COG1216">
    <property type="taxonomic scope" value="Bacteria"/>
</dbReference>
<dbReference type="OrthoDB" id="9771846at2"/>
<dbReference type="RefSeq" id="WP_006797549.1">
    <property type="nucleotide sequence ID" value="NZ_GL891979.1"/>
</dbReference>
<proteinExistence type="predicted"/>
<dbReference type="PANTHER" id="PTHR43179:SF7">
    <property type="entry name" value="RHAMNOSYLTRANSFERASE WBBL"/>
    <property type="match status" value="1"/>
</dbReference>
<keyword evidence="3" id="KW-1185">Reference proteome</keyword>
<sequence length="308" mass="35569">MKIIVIVVTYNGMKWYKNCFDSIRNSSIHADTIVIDNNSSDGTVQFIKDNYPEINLIESKVNLGFGKANNIGLKYAIEIDADFVFLLNQDAWVRPDTIEKLAVKLEENLEYGILSPVHLNGKENELDANFAAYIRPAACSNLISDFIIKGKAEDKIYPVKFVNAAFWMISKTCLLTIGGFDPVFPHYGEDDNYIGRVEYHGFRTGIYPKVYGVHDRTFKGRKSLKEIKDRKYIYHLIILTGIYMPFRKCIFRSFYYLFMESLGHLFHLAYKDIWINLCVSLRLIKTIPKILNNRRTSKVKGLSFLPEK</sequence>
<dbReference type="STRING" id="742766.HMPREF9455_00049"/>
<dbReference type="Gene3D" id="3.90.550.10">
    <property type="entry name" value="Spore Coat Polysaccharide Biosynthesis Protein SpsA, Chain A"/>
    <property type="match status" value="1"/>
</dbReference>
<dbReference type="InterPro" id="IPR029044">
    <property type="entry name" value="Nucleotide-diphossugar_trans"/>
</dbReference>
<organism evidence="2 3">
    <name type="scientific">Dysgonomonas gadei ATCC BAA-286</name>
    <dbReference type="NCBI Taxonomy" id="742766"/>
    <lineage>
        <taxon>Bacteria</taxon>
        <taxon>Pseudomonadati</taxon>
        <taxon>Bacteroidota</taxon>
        <taxon>Bacteroidia</taxon>
        <taxon>Bacteroidales</taxon>
        <taxon>Dysgonomonadaceae</taxon>
        <taxon>Dysgonomonas</taxon>
    </lineage>
</organism>
<dbReference type="Pfam" id="PF00535">
    <property type="entry name" value="Glycos_transf_2"/>
    <property type="match status" value="1"/>
</dbReference>
<reference evidence="2 3" key="1">
    <citation type="submission" date="2011-04" db="EMBL/GenBank/DDBJ databases">
        <title>The Genome Sequence of Dysgonomonas gadei ATCC BAA-286.</title>
        <authorList>
            <consortium name="The Broad Institute Genome Sequencing Platform"/>
            <person name="Earl A."/>
            <person name="Ward D."/>
            <person name="Feldgarden M."/>
            <person name="Gevers D."/>
            <person name="Pudlo N."/>
            <person name="Martens E."/>
            <person name="Allen-Vercoe E."/>
            <person name="Young S.K."/>
            <person name="Zeng Q."/>
            <person name="Gargeya S."/>
            <person name="Fitzgerald M."/>
            <person name="Haas B."/>
            <person name="Abouelleil A."/>
            <person name="Alvarado L."/>
            <person name="Arachchi H.M."/>
            <person name="Berlin A."/>
            <person name="Brown A."/>
            <person name="Chapman S.B."/>
            <person name="Chen Z."/>
            <person name="Dunbar C."/>
            <person name="Freedman E."/>
            <person name="Gearin G."/>
            <person name="Gellesch M."/>
            <person name="Goldberg J."/>
            <person name="Griggs A."/>
            <person name="Gujja S."/>
            <person name="Heiman D."/>
            <person name="Howarth C."/>
            <person name="Larson L."/>
            <person name="Lui A."/>
            <person name="MacDonald P.J.P."/>
            <person name="Mehta T."/>
            <person name="Montmayeur A."/>
            <person name="Murphy C."/>
            <person name="Neiman D."/>
            <person name="Pearson M."/>
            <person name="Priest M."/>
            <person name="Roberts A."/>
            <person name="Saif S."/>
            <person name="Shea T."/>
            <person name="Shenoy N."/>
            <person name="Sisk P."/>
            <person name="Stolte C."/>
            <person name="Sykes S."/>
            <person name="Yandava C."/>
            <person name="Wortman J."/>
            <person name="Nusbaum C."/>
            <person name="Birren B."/>
        </authorList>
    </citation>
    <scope>NUCLEOTIDE SEQUENCE [LARGE SCALE GENOMIC DNA]</scope>
    <source>
        <strain evidence="2 3">ATCC BAA-286</strain>
    </source>
</reference>
<protein>
    <recommendedName>
        <fullName evidence="1">Glycosyltransferase 2-like domain-containing protein</fullName>
    </recommendedName>
</protein>
<dbReference type="AlphaFoldDB" id="F5ISI2"/>
<evidence type="ECO:0000313" key="2">
    <source>
        <dbReference type="EMBL" id="EGK01927.1"/>
    </source>
</evidence>
<gene>
    <name evidence="2" type="ORF">HMPREF9455_00049</name>
</gene>
<name>F5ISI2_9BACT</name>
<dbReference type="HOGENOM" id="CLU_023845_3_0_10"/>
<feature type="domain" description="Glycosyltransferase 2-like" evidence="1">
    <location>
        <begin position="5"/>
        <end position="115"/>
    </location>
</feature>
<evidence type="ECO:0000259" key="1">
    <source>
        <dbReference type="Pfam" id="PF00535"/>
    </source>
</evidence>
<evidence type="ECO:0000313" key="3">
    <source>
        <dbReference type="Proteomes" id="UP000004913"/>
    </source>
</evidence>
<accession>F5ISI2</accession>